<reference evidence="1 2" key="1">
    <citation type="submission" date="2016-10" db="EMBL/GenBank/DDBJ databases">
        <authorList>
            <person name="Varghese N."/>
            <person name="Submissions S."/>
        </authorList>
    </citation>
    <scope>NUCLEOTIDE SEQUENCE [LARGE SCALE GENOMIC DNA]</scope>
    <source>
        <strain evidence="1 2">DSM 1741</strain>
    </source>
</reference>
<keyword evidence="2" id="KW-1185">Reference proteome</keyword>
<dbReference type="EMBL" id="FOTO01000001">
    <property type="protein sequence ID" value="SFL33309.1"/>
    <property type="molecule type" value="Genomic_DNA"/>
</dbReference>
<sequence>MTEWIEMGKFAELDEVAQKEANRLAEYALDVALDPAAVIRFEETDKGFRLLIDEDLYKFYQGL</sequence>
<gene>
    <name evidence="1" type="ORF">SAMN05421830_101644</name>
</gene>
<comment type="caution">
    <text evidence="1">The sequence shown here is derived from an EMBL/GenBank/DDBJ whole genome shotgun (WGS) entry which is preliminary data.</text>
</comment>
<dbReference type="AlphaFoldDB" id="A0A8G2C0E0"/>
<dbReference type="OrthoDB" id="5472206at2"/>
<accession>A0A8G2C0E0</accession>
<name>A0A8G2C0E0_DESNO</name>
<evidence type="ECO:0000313" key="2">
    <source>
        <dbReference type="Proteomes" id="UP000199581"/>
    </source>
</evidence>
<evidence type="ECO:0000313" key="1">
    <source>
        <dbReference type="EMBL" id="SFL33309.1"/>
    </source>
</evidence>
<organism evidence="1 2">
    <name type="scientific">Desulfomicrobium norvegicum (strain DSM 1741 / NCIMB 8310)</name>
    <name type="common">Desulfovibrio baculatus (strain Norway 4)</name>
    <name type="synonym">Desulfovibrio desulfuricans (strain Norway 4)</name>
    <dbReference type="NCBI Taxonomy" id="52561"/>
    <lineage>
        <taxon>Bacteria</taxon>
        <taxon>Pseudomonadati</taxon>
        <taxon>Thermodesulfobacteriota</taxon>
        <taxon>Desulfovibrionia</taxon>
        <taxon>Desulfovibrionales</taxon>
        <taxon>Desulfomicrobiaceae</taxon>
        <taxon>Desulfomicrobium</taxon>
    </lineage>
</organism>
<proteinExistence type="predicted"/>
<protein>
    <submittedName>
        <fullName evidence="1">Uncharacterized protein</fullName>
    </submittedName>
</protein>
<dbReference type="Proteomes" id="UP000199581">
    <property type="component" value="Unassembled WGS sequence"/>
</dbReference>
<dbReference type="RefSeq" id="WP_092189188.1">
    <property type="nucleotide sequence ID" value="NZ_FOTO01000001.1"/>
</dbReference>